<evidence type="ECO:0000313" key="1">
    <source>
        <dbReference type="EMBL" id="TCV92552.1"/>
    </source>
</evidence>
<protein>
    <submittedName>
        <fullName evidence="1">Uncharacterized protein</fullName>
    </submittedName>
</protein>
<accession>A0A4R3YKA7</accession>
<proteinExistence type="predicted"/>
<dbReference type="AlphaFoldDB" id="A0A4R3YKA7"/>
<dbReference type="Proteomes" id="UP000295515">
    <property type="component" value="Unassembled WGS sequence"/>
</dbReference>
<name>A0A4R3YKA7_9FIRM</name>
<evidence type="ECO:0000313" key="2">
    <source>
        <dbReference type="Proteomes" id="UP000295515"/>
    </source>
</evidence>
<organism evidence="1 2">
    <name type="scientific">Longibaculum muris</name>
    <dbReference type="NCBI Taxonomy" id="1796628"/>
    <lineage>
        <taxon>Bacteria</taxon>
        <taxon>Bacillati</taxon>
        <taxon>Bacillota</taxon>
        <taxon>Erysipelotrichia</taxon>
        <taxon>Erysipelotrichales</taxon>
        <taxon>Coprobacillaceae</taxon>
        <taxon>Longibaculum</taxon>
    </lineage>
</organism>
<keyword evidence="2" id="KW-1185">Reference proteome</keyword>
<gene>
    <name evidence="1" type="ORF">EDD60_12637</name>
</gene>
<sequence>MFDNRKTKTLYLRPSFITNLNLKKDYRLVKDLLPPNIR</sequence>
<comment type="caution">
    <text evidence="1">The sequence shown here is derived from an EMBL/GenBank/DDBJ whole genome shotgun (WGS) entry which is preliminary data.</text>
</comment>
<dbReference type="EMBL" id="SMCQ01000026">
    <property type="protein sequence ID" value="TCV92552.1"/>
    <property type="molecule type" value="Genomic_DNA"/>
</dbReference>
<reference evidence="1 2" key="1">
    <citation type="submission" date="2019-03" db="EMBL/GenBank/DDBJ databases">
        <title>Genomic Encyclopedia of Type Strains, Phase IV (KMG-IV): sequencing the most valuable type-strain genomes for metagenomic binning, comparative biology and taxonomic classification.</title>
        <authorList>
            <person name="Goeker M."/>
        </authorList>
    </citation>
    <scope>NUCLEOTIDE SEQUENCE [LARGE SCALE GENOMIC DNA]</scope>
    <source>
        <strain evidence="1 2">DSM 29487</strain>
    </source>
</reference>